<comment type="caution">
    <text evidence="2">The sequence shown here is derived from an EMBL/GenBank/DDBJ whole genome shotgun (WGS) entry which is preliminary data.</text>
</comment>
<feature type="domain" description="KTSC" evidence="1">
    <location>
        <begin position="8"/>
        <end position="64"/>
    </location>
</feature>
<dbReference type="EMBL" id="PTIX01000002">
    <property type="protein sequence ID" value="PPK70366.1"/>
    <property type="molecule type" value="Genomic_DNA"/>
</dbReference>
<evidence type="ECO:0000259" key="1">
    <source>
        <dbReference type="Pfam" id="PF13619"/>
    </source>
</evidence>
<proteinExistence type="predicted"/>
<dbReference type="RefSeq" id="WP_104477273.1">
    <property type="nucleotide sequence ID" value="NZ_CP154825.1"/>
</dbReference>
<gene>
    <name evidence="2" type="ORF">CLV40_102279</name>
</gene>
<dbReference type="Pfam" id="PF13619">
    <property type="entry name" value="KTSC"/>
    <property type="match status" value="1"/>
</dbReference>
<evidence type="ECO:0000313" key="2">
    <source>
        <dbReference type="EMBL" id="PPK70366.1"/>
    </source>
</evidence>
<dbReference type="OrthoDB" id="8450910at2"/>
<keyword evidence="3" id="KW-1185">Reference proteome</keyword>
<evidence type="ECO:0000313" key="3">
    <source>
        <dbReference type="Proteomes" id="UP000239203"/>
    </source>
</evidence>
<name>A0A2S6GYX0_9PSEU</name>
<dbReference type="InterPro" id="IPR025309">
    <property type="entry name" value="KTSC_dom"/>
</dbReference>
<sequence>MHRKPVASSSVAAVGYDPDRLILEVEFHHGGVYQYLDIPKRVYWQFMSAPSLGAFLNQEIKGRYRVLGVE</sequence>
<dbReference type="Proteomes" id="UP000239203">
    <property type="component" value="Unassembled WGS sequence"/>
</dbReference>
<dbReference type="AlphaFoldDB" id="A0A2S6GYX0"/>
<organism evidence="2 3">
    <name type="scientific">Actinokineospora auranticolor</name>
    <dbReference type="NCBI Taxonomy" id="155976"/>
    <lineage>
        <taxon>Bacteria</taxon>
        <taxon>Bacillati</taxon>
        <taxon>Actinomycetota</taxon>
        <taxon>Actinomycetes</taxon>
        <taxon>Pseudonocardiales</taxon>
        <taxon>Pseudonocardiaceae</taxon>
        <taxon>Actinokineospora</taxon>
    </lineage>
</organism>
<protein>
    <submittedName>
        <fullName evidence="2">KTSC domain-containing protein</fullName>
    </submittedName>
</protein>
<accession>A0A2S6GYX0</accession>
<reference evidence="2 3" key="1">
    <citation type="submission" date="2018-02" db="EMBL/GenBank/DDBJ databases">
        <title>Genomic Encyclopedia of Archaeal and Bacterial Type Strains, Phase II (KMG-II): from individual species to whole genera.</title>
        <authorList>
            <person name="Goeker M."/>
        </authorList>
    </citation>
    <scope>NUCLEOTIDE SEQUENCE [LARGE SCALE GENOMIC DNA]</scope>
    <source>
        <strain evidence="2 3">YU 961-1</strain>
    </source>
</reference>